<dbReference type="Pfam" id="PF10042">
    <property type="entry name" value="DUF2278"/>
    <property type="match status" value="1"/>
</dbReference>
<dbReference type="OrthoDB" id="291334at2"/>
<evidence type="ECO:0000313" key="2">
    <source>
        <dbReference type="EMBL" id="SNR90354.1"/>
    </source>
</evidence>
<dbReference type="Pfam" id="PF00932">
    <property type="entry name" value="LTD"/>
    <property type="match status" value="1"/>
</dbReference>
<dbReference type="InterPro" id="IPR001322">
    <property type="entry name" value="Lamin_tail_dom"/>
</dbReference>
<dbReference type="PROSITE" id="PS51841">
    <property type="entry name" value="LTD"/>
    <property type="match status" value="1"/>
</dbReference>
<protein>
    <submittedName>
        <fullName evidence="2">Uncharacterized protein YukJ</fullName>
    </submittedName>
</protein>
<evidence type="ECO:0000259" key="1">
    <source>
        <dbReference type="PROSITE" id="PS51841"/>
    </source>
</evidence>
<keyword evidence="3" id="KW-1185">Reference proteome</keyword>
<name>A0A239A5M8_9ACTN</name>
<accession>A0A239A5M8</accession>
<proteinExistence type="predicted"/>
<dbReference type="AlphaFoldDB" id="A0A239A5M8"/>
<dbReference type="EMBL" id="FZOD01000001">
    <property type="protein sequence ID" value="SNR90354.1"/>
    <property type="molecule type" value="Genomic_DNA"/>
</dbReference>
<reference evidence="2 3" key="1">
    <citation type="submission" date="2017-06" db="EMBL/GenBank/DDBJ databases">
        <authorList>
            <person name="Kim H.J."/>
            <person name="Triplett B.A."/>
        </authorList>
    </citation>
    <scope>NUCLEOTIDE SEQUENCE [LARGE SCALE GENOMIC DNA]</scope>
    <source>
        <strain evidence="2 3">CGMCC 4.2132</strain>
    </source>
</reference>
<dbReference type="InterPro" id="IPR019268">
    <property type="entry name" value="DUF2278"/>
</dbReference>
<sequence length="333" mass="35478">MPLKSYGVLAGRAVDSRREGSMDSPHYQIHLVDQAGTSYRVAVNVESQQAPSELLYLADEDFRHPAVQALPQAAGGWTALPSRPGGAALDYIRGNLFDPAGMRIIPPDLPGVDNDLADKLDHYIQRAIADPAAIVYAFGERWGPESGTPDKVFGFRPGNGVHDIHMNQGNSRQFRGDDGVWQDGGVILHFPAESRWVAIFLAFQSQSWHTDDITGHTLPETPVRPGKGEEPVRILAALVNPAGSGSETVTLLNASPGPVDLAGWSLVDRQKNPFPLPAGPLASGDTLALAIGSPFELGDGGGAITLLDAAGLKVHGVSYTAAQARREGWTITF</sequence>
<dbReference type="RefSeq" id="WP_089205130.1">
    <property type="nucleotide sequence ID" value="NZ_FZOD01000001.1"/>
</dbReference>
<organism evidence="2 3">
    <name type="scientific">Streptosporangium subroseum</name>
    <dbReference type="NCBI Taxonomy" id="106412"/>
    <lineage>
        <taxon>Bacteria</taxon>
        <taxon>Bacillati</taxon>
        <taxon>Actinomycetota</taxon>
        <taxon>Actinomycetes</taxon>
        <taxon>Streptosporangiales</taxon>
        <taxon>Streptosporangiaceae</taxon>
        <taxon>Streptosporangium</taxon>
    </lineage>
</organism>
<gene>
    <name evidence="2" type="ORF">SAMN05216276_1001114</name>
</gene>
<feature type="domain" description="LTD" evidence="1">
    <location>
        <begin position="216"/>
        <end position="321"/>
    </location>
</feature>
<evidence type="ECO:0000313" key="3">
    <source>
        <dbReference type="Proteomes" id="UP000198282"/>
    </source>
</evidence>
<dbReference type="Proteomes" id="UP000198282">
    <property type="component" value="Unassembled WGS sequence"/>
</dbReference>